<dbReference type="GO" id="GO:0070847">
    <property type="term" value="C:core mediator complex"/>
    <property type="evidence" value="ECO:0007669"/>
    <property type="project" value="TreeGrafter"/>
</dbReference>
<reference evidence="7" key="1">
    <citation type="submission" date="2019-08" db="EMBL/GenBank/DDBJ databases">
        <title>The improved chromosome-level genome for the pearl oyster Pinctada fucata martensii using PacBio sequencing and Hi-C.</title>
        <authorList>
            <person name="Zheng Z."/>
        </authorList>
    </citation>
    <scope>NUCLEOTIDE SEQUENCE</scope>
    <source>
        <strain evidence="7">ZZ-2019</strain>
        <tissue evidence="7">Adductor muscle</tissue>
    </source>
</reference>
<gene>
    <name evidence="6" type="primary">MED18</name>
    <name evidence="7" type="ORF">FSP39_021892</name>
</gene>
<evidence type="ECO:0000313" key="7">
    <source>
        <dbReference type="EMBL" id="KAK3103786.1"/>
    </source>
</evidence>
<dbReference type="EMBL" id="VSWD01000005">
    <property type="protein sequence ID" value="KAK3103786.1"/>
    <property type="molecule type" value="Genomic_DNA"/>
</dbReference>
<dbReference type="GO" id="GO:0003712">
    <property type="term" value="F:transcription coregulator activity"/>
    <property type="evidence" value="ECO:0007669"/>
    <property type="project" value="InterPro"/>
</dbReference>
<comment type="caution">
    <text evidence="7">The sequence shown here is derived from an EMBL/GenBank/DDBJ whole genome shotgun (WGS) entry which is preliminary data.</text>
</comment>
<keyword evidence="3 6" id="KW-0805">Transcription regulation</keyword>
<sequence length="211" mass="24194">MESLPPMFKAASLTTEYLLQGSIMEQSRDVLLQRLIGLCDDTKSPPDNFHDHEMVFHMKNTTIQQPLVYRVRHSLVQSDCWSLRYLGNTEMGDKNKPTLTRTSIDCPVSENVVQYLNELGFRMDHEFVVKGYYFHKGRMKVTVSKFFKMNQPSNVADNLEAVCPSFLVELSVVTALGQEGVGEDMKNFAEQLKPLVQLEKTDHRKITMNQT</sequence>
<dbReference type="GO" id="GO:0006369">
    <property type="term" value="P:termination of RNA polymerase II transcription"/>
    <property type="evidence" value="ECO:0007669"/>
    <property type="project" value="TreeGrafter"/>
</dbReference>
<dbReference type="PANTHER" id="PTHR13321">
    <property type="entry name" value="MEDIATOR OF RNA POLYMERASE II TRANSCRIPTION, SUBUNIT 18"/>
    <property type="match status" value="1"/>
</dbReference>
<dbReference type="GO" id="GO:0006357">
    <property type="term" value="P:regulation of transcription by RNA polymerase II"/>
    <property type="evidence" value="ECO:0007669"/>
    <property type="project" value="InterPro"/>
</dbReference>
<protein>
    <recommendedName>
        <fullName evidence="6">Mediator of RNA polymerase II transcription subunit 18</fullName>
    </recommendedName>
    <alternativeName>
        <fullName evidence="6">Mediator complex subunit 18</fullName>
    </alternativeName>
</protein>
<comment type="subcellular location">
    <subcellularLocation>
        <location evidence="1 6">Nucleus</location>
    </subcellularLocation>
</comment>
<evidence type="ECO:0000256" key="5">
    <source>
        <dbReference type="ARBA" id="ARBA00023242"/>
    </source>
</evidence>
<comment type="function">
    <text evidence="6">Component of the Mediator complex, a coactivator involved in the regulated transcription of nearly all RNA polymerase II-dependent genes. Mediator functions as a bridge to convey information from gene-specific regulatory proteins to the basal RNA polymerase II transcription machinery. Mediator is recruited to promoters by direct interactions with regulatory proteins and serves as a scaffold for the assembly of a functional preinitiation complex with RNA polymerase II and the general transcription factors.</text>
</comment>
<keyword evidence="8" id="KW-1185">Reference proteome</keyword>
<proteinExistence type="inferred from homology"/>
<dbReference type="Pfam" id="PF09637">
    <property type="entry name" value="Med18"/>
    <property type="match status" value="1"/>
</dbReference>
<evidence type="ECO:0000256" key="6">
    <source>
        <dbReference type="RuleBase" id="RU364150"/>
    </source>
</evidence>
<evidence type="ECO:0000256" key="1">
    <source>
        <dbReference type="ARBA" id="ARBA00004123"/>
    </source>
</evidence>
<comment type="subunit">
    <text evidence="6">Component of the Mediator complex.</text>
</comment>
<evidence type="ECO:0000256" key="2">
    <source>
        <dbReference type="ARBA" id="ARBA00009814"/>
    </source>
</evidence>
<evidence type="ECO:0000256" key="3">
    <source>
        <dbReference type="ARBA" id="ARBA00023015"/>
    </source>
</evidence>
<dbReference type="GO" id="GO:0016592">
    <property type="term" value="C:mediator complex"/>
    <property type="evidence" value="ECO:0007669"/>
    <property type="project" value="InterPro"/>
</dbReference>
<keyword evidence="5 6" id="KW-0539">Nucleus</keyword>
<keyword evidence="4 6" id="KW-0804">Transcription</keyword>
<evidence type="ECO:0000313" key="8">
    <source>
        <dbReference type="Proteomes" id="UP001186944"/>
    </source>
</evidence>
<accession>A0AA89C2Q4</accession>
<keyword evidence="6" id="KW-0010">Activator</keyword>
<comment type="similarity">
    <text evidence="2 6">Belongs to the Mediator complex subunit 18 family.</text>
</comment>
<organism evidence="7 8">
    <name type="scientific">Pinctada imbricata</name>
    <name type="common">Atlantic pearl-oyster</name>
    <name type="synonym">Pinctada martensii</name>
    <dbReference type="NCBI Taxonomy" id="66713"/>
    <lineage>
        <taxon>Eukaryota</taxon>
        <taxon>Metazoa</taxon>
        <taxon>Spiralia</taxon>
        <taxon>Lophotrochozoa</taxon>
        <taxon>Mollusca</taxon>
        <taxon>Bivalvia</taxon>
        <taxon>Autobranchia</taxon>
        <taxon>Pteriomorphia</taxon>
        <taxon>Pterioida</taxon>
        <taxon>Pterioidea</taxon>
        <taxon>Pteriidae</taxon>
        <taxon>Pinctada</taxon>
    </lineage>
</organism>
<dbReference type="Gene3D" id="2.40.320.10">
    <property type="entry name" value="Hypothetical Protein Pfu-838710-001"/>
    <property type="match status" value="1"/>
</dbReference>
<dbReference type="AlphaFoldDB" id="A0AA89C2Q4"/>
<dbReference type="PANTHER" id="PTHR13321:SF2">
    <property type="entry name" value="MEDIATOR OF RNA POLYMERASE II TRANSCRIPTION SUBUNIT 18"/>
    <property type="match status" value="1"/>
</dbReference>
<name>A0AA89C2Q4_PINIB</name>
<evidence type="ECO:0000256" key="4">
    <source>
        <dbReference type="ARBA" id="ARBA00023163"/>
    </source>
</evidence>
<dbReference type="InterPro" id="IPR019095">
    <property type="entry name" value="Mediator_Med18"/>
</dbReference>
<dbReference type="Proteomes" id="UP001186944">
    <property type="component" value="Unassembled WGS sequence"/>
</dbReference>